<comment type="caution">
    <text evidence="2">The sequence shown here is derived from an EMBL/GenBank/DDBJ whole genome shotgun (WGS) entry which is preliminary data.</text>
</comment>
<reference evidence="2" key="1">
    <citation type="submission" date="2022-07" db="EMBL/GenBank/DDBJ databases">
        <title>Fungi with potential for degradation of polypropylene.</title>
        <authorList>
            <person name="Gostincar C."/>
        </authorList>
    </citation>
    <scope>NUCLEOTIDE SEQUENCE</scope>
    <source>
        <strain evidence="2">EXF-13287</strain>
    </source>
</reference>
<evidence type="ECO:0000313" key="2">
    <source>
        <dbReference type="EMBL" id="KAJ9131144.1"/>
    </source>
</evidence>
<organism evidence="2 3">
    <name type="scientific">Coniochaeta hoffmannii</name>
    <dbReference type="NCBI Taxonomy" id="91930"/>
    <lineage>
        <taxon>Eukaryota</taxon>
        <taxon>Fungi</taxon>
        <taxon>Dikarya</taxon>
        <taxon>Ascomycota</taxon>
        <taxon>Pezizomycotina</taxon>
        <taxon>Sordariomycetes</taxon>
        <taxon>Sordariomycetidae</taxon>
        <taxon>Coniochaetales</taxon>
        <taxon>Coniochaetaceae</taxon>
        <taxon>Coniochaeta</taxon>
    </lineage>
</organism>
<sequence length="410" mass="45887">MASASTATVTIDRHYFETLLRRASHTGAETAPSDRQLSPSEILVLQRTARKYENLRRNLIRGGVEDGTIDLLSRDDSDIQQGNQAPTDDASRVTPTTYQTPSVTQARLKARPGISDTNGAPYNGRGDSYNYGDGYHNHGDQTAWADEEPDEGLDYDEETTVDGPIGANYVTSQKSRNGQYDIKCTRTVLLSNLAEGTTHADVTDAVRGGLLLDVFLRPHDRCVALSFLHAADARAFFDHVRKNDLYIKNKRVIAKWNERQFTLAGHAIGKISGGATRNLVLRNINRSRHTEESIRDDLDHIFNLVVIKVEFIGYDCHIKTNSINYALFARTCMMSRGKYRGTKIEYGPDECAQPYDIDRPTKLQAPRREAPPLRKGSNMSNRFQLLNIDGEDSDEENQLPLSLRTKNGVL</sequence>
<gene>
    <name evidence="2" type="ORF">NKR19_g9630</name>
</gene>
<feature type="region of interest" description="Disordered" evidence="1">
    <location>
        <begin position="75"/>
        <end position="105"/>
    </location>
</feature>
<name>A0AA38R973_9PEZI</name>
<accession>A0AA38R973</accession>
<feature type="region of interest" description="Disordered" evidence="1">
    <location>
        <begin position="355"/>
        <end position="378"/>
    </location>
</feature>
<protein>
    <submittedName>
        <fullName evidence="2">Negative regulator of differentiation 1</fullName>
    </submittedName>
</protein>
<feature type="compositionally biased region" description="Polar residues" evidence="1">
    <location>
        <begin position="93"/>
        <end position="105"/>
    </location>
</feature>
<keyword evidence="3" id="KW-1185">Reference proteome</keyword>
<proteinExistence type="predicted"/>
<dbReference type="Proteomes" id="UP001174691">
    <property type="component" value="Unassembled WGS sequence"/>
</dbReference>
<evidence type="ECO:0000256" key="1">
    <source>
        <dbReference type="SAM" id="MobiDB-lite"/>
    </source>
</evidence>
<dbReference type="CDD" id="cd12261">
    <property type="entry name" value="RRM1_3_MRN1"/>
    <property type="match status" value="1"/>
</dbReference>
<dbReference type="AlphaFoldDB" id="A0AA38R973"/>
<feature type="compositionally biased region" description="Basic and acidic residues" evidence="1">
    <location>
        <begin position="356"/>
        <end position="372"/>
    </location>
</feature>
<dbReference type="EMBL" id="JANBVN010000244">
    <property type="protein sequence ID" value="KAJ9131144.1"/>
    <property type="molecule type" value="Genomic_DNA"/>
</dbReference>
<evidence type="ECO:0000313" key="3">
    <source>
        <dbReference type="Proteomes" id="UP001174691"/>
    </source>
</evidence>